<feature type="transmembrane region" description="Helical" evidence="1">
    <location>
        <begin position="29"/>
        <end position="50"/>
    </location>
</feature>
<feature type="transmembrane region" description="Helical" evidence="1">
    <location>
        <begin position="221"/>
        <end position="237"/>
    </location>
</feature>
<organism evidence="3 4">
    <name type="scientific">Candidatus Dechloromonas phosphorivorans</name>
    <dbReference type="NCBI Taxonomy" id="2899244"/>
    <lineage>
        <taxon>Bacteria</taxon>
        <taxon>Pseudomonadati</taxon>
        <taxon>Pseudomonadota</taxon>
        <taxon>Betaproteobacteria</taxon>
        <taxon>Rhodocyclales</taxon>
        <taxon>Azonexaceae</taxon>
        <taxon>Dechloromonas</taxon>
    </lineage>
</organism>
<keyword evidence="1" id="KW-0472">Membrane</keyword>
<feature type="transmembrane region" description="Helical" evidence="1">
    <location>
        <begin position="249"/>
        <end position="270"/>
    </location>
</feature>
<evidence type="ECO:0000313" key="3">
    <source>
        <dbReference type="EMBL" id="MBK8892074.1"/>
    </source>
</evidence>
<feature type="transmembrane region" description="Helical" evidence="1">
    <location>
        <begin position="197"/>
        <end position="215"/>
    </location>
</feature>
<comment type="caution">
    <text evidence="3">The sequence shown here is derived from an EMBL/GenBank/DDBJ whole genome shotgun (WGS) entry which is preliminary data.</text>
</comment>
<feature type="transmembrane region" description="Helical" evidence="1">
    <location>
        <begin position="282"/>
        <end position="305"/>
    </location>
</feature>
<reference evidence="3" key="1">
    <citation type="submission" date="2020-10" db="EMBL/GenBank/DDBJ databases">
        <title>Connecting structure to function with the recovery of over 1000 high-quality activated sludge metagenome-assembled genomes encoding full-length rRNA genes using long-read sequencing.</title>
        <authorList>
            <person name="Singleton C.M."/>
            <person name="Petriglieri F."/>
            <person name="Kristensen J.M."/>
            <person name="Kirkegaard R.H."/>
            <person name="Michaelsen T.Y."/>
            <person name="Andersen M.H."/>
            <person name="Karst S.M."/>
            <person name="Dueholm M.S."/>
            <person name="Nielsen P.H."/>
            <person name="Albertsen M."/>
        </authorList>
    </citation>
    <scope>NUCLEOTIDE SEQUENCE</scope>
    <source>
        <strain evidence="3">OdNE_18-Q3-R46-58_BAT3C.305</strain>
    </source>
</reference>
<keyword evidence="2" id="KW-0732">Signal</keyword>
<dbReference type="Proteomes" id="UP000808146">
    <property type="component" value="Unassembled WGS sequence"/>
</dbReference>
<evidence type="ECO:0000256" key="2">
    <source>
        <dbReference type="SAM" id="SignalP"/>
    </source>
</evidence>
<proteinExistence type="predicted"/>
<feature type="signal peptide" evidence="2">
    <location>
        <begin position="1"/>
        <end position="19"/>
    </location>
</feature>
<keyword evidence="1" id="KW-1133">Transmembrane helix</keyword>
<protein>
    <submittedName>
        <fullName evidence="3">Uncharacterized protein</fullName>
    </submittedName>
</protein>
<gene>
    <name evidence="3" type="ORF">IPN75_17655</name>
</gene>
<evidence type="ECO:0000256" key="1">
    <source>
        <dbReference type="SAM" id="Phobius"/>
    </source>
</evidence>
<feature type="chain" id="PRO_5039131855" evidence="2">
    <location>
        <begin position="20"/>
        <end position="381"/>
    </location>
</feature>
<feature type="transmembrane region" description="Helical" evidence="1">
    <location>
        <begin position="88"/>
        <end position="105"/>
    </location>
</feature>
<name>A0A9D7LS12_9RHOO</name>
<accession>A0A9D7LS12</accession>
<feature type="transmembrane region" description="Helical" evidence="1">
    <location>
        <begin position="155"/>
        <end position="177"/>
    </location>
</feature>
<dbReference type="EMBL" id="JADKBR010000021">
    <property type="protein sequence ID" value="MBK8892074.1"/>
    <property type="molecule type" value="Genomic_DNA"/>
</dbReference>
<feature type="transmembrane region" description="Helical" evidence="1">
    <location>
        <begin position="125"/>
        <end position="143"/>
    </location>
</feature>
<keyword evidence="1" id="KW-0812">Transmembrane</keyword>
<sequence length="381" mass="39406">MLTTASLTLVALFCSAALALSGMGSPPAVAHLAFAVAILPLILAAISHFVPVLTRTGDPAPAISRLPFAAQVAGLAAVLAMQGTVPRWLLPLAAAVDIVLAGLLLDWAASRARAALDSPHPGWRWYGAALGCLMMALLAVLLMEICPAYRNALRIFHLHLNVLGLVGLAALGTLPVLLPTALQMRDPESGSWLRRQLWLVAGGALVVATGAAVAWEFAVAGAALMMVAGLGLLSQWIRRFGIGQLLGDGVSASLLAALLGLCLTLVAGVAHGTGLSAARPDLLVWSVAFLLPLVSGALSQLLPVWRWPGPVTPARLQMRQKLAANGRWRSGLWLASGGAFLAGLDAAASFMLASGLLLFAASLLQAVRVSHPLAQEHVEGG</sequence>
<dbReference type="AlphaFoldDB" id="A0A9D7LS12"/>
<evidence type="ECO:0000313" key="4">
    <source>
        <dbReference type="Proteomes" id="UP000808146"/>
    </source>
</evidence>